<dbReference type="GO" id="GO:0009055">
    <property type="term" value="F:electron transfer activity"/>
    <property type="evidence" value="ECO:0007669"/>
    <property type="project" value="InterPro"/>
</dbReference>
<keyword evidence="11 13" id="KW-0472">Membrane</keyword>
<sequence length="253" mass="28731">MSAPDSAILTDGDLKGTNLDGLKARPLRARRLTTVYVYEAPVRLWHWMTAASIVVLAVTGYLIGSPPPSLSGEASSHFQMGWIRYLHFAAAWIFAVGFGGRVAWAFMGNVYARELFFIPFWKLEYWKELLDEVLVYAFVKKHAKTVVGHNALARTALFFCFTLTGLFMIVTGFALYSDGTGIDSWEGRVFGWVMPWLGGNLSTHFLHHWGMWVIILFVMIHVYTVSREDIMSRQSLISAMTNGYRTFRDDRPD</sequence>
<dbReference type="NCBIfam" id="TIGR02125">
    <property type="entry name" value="CytB-hydogenase"/>
    <property type="match status" value="1"/>
</dbReference>
<feature type="transmembrane region" description="Helical" evidence="13">
    <location>
        <begin position="205"/>
        <end position="225"/>
    </location>
</feature>
<evidence type="ECO:0000256" key="3">
    <source>
        <dbReference type="ARBA" id="ARBA00022448"/>
    </source>
</evidence>
<accession>A0A7W4P7W5</accession>
<evidence type="ECO:0000256" key="6">
    <source>
        <dbReference type="ARBA" id="ARBA00022692"/>
    </source>
</evidence>
<keyword evidence="10" id="KW-0408">Iron</keyword>
<evidence type="ECO:0000256" key="5">
    <source>
        <dbReference type="ARBA" id="ARBA00022617"/>
    </source>
</evidence>
<feature type="transmembrane region" description="Helical" evidence="13">
    <location>
        <begin position="85"/>
        <end position="107"/>
    </location>
</feature>
<dbReference type="InterPro" id="IPR051542">
    <property type="entry name" value="Hydrogenase_cytochrome"/>
</dbReference>
<feature type="transmembrane region" description="Helical" evidence="13">
    <location>
        <begin position="44"/>
        <end position="64"/>
    </location>
</feature>
<dbReference type="GO" id="GO:0020037">
    <property type="term" value="F:heme binding"/>
    <property type="evidence" value="ECO:0007669"/>
    <property type="project" value="TreeGrafter"/>
</dbReference>
<dbReference type="PANTHER" id="PTHR30485">
    <property type="entry name" value="NI/FE-HYDROGENASE 1 B-TYPE CYTOCHROME SUBUNIT"/>
    <property type="match status" value="1"/>
</dbReference>
<dbReference type="Proteomes" id="UP000525623">
    <property type="component" value="Unassembled WGS sequence"/>
</dbReference>
<keyword evidence="9 13" id="KW-1133">Transmembrane helix</keyword>
<evidence type="ECO:0000256" key="12">
    <source>
        <dbReference type="ARBA" id="ARBA00072962"/>
    </source>
</evidence>
<proteinExistence type="inferred from homology"/>
<evidence type="ECO:0000256" key="13">
    <source>
        <dbReference type="SAM" id="Phobius"/>
    </source>
</evidence>
<feature type="transmembrane region" description="Helical" evidence="13">
    <location>
        <begin position="151"/>
        <end position="176"/>
    </location>
</feature>
<keyword evidence="5" id="KW-0349">Heme</keyword>
<reference evidence="15 16" key="1">
    <citation type="submission" date="2020-04" db="EMBL/GenBank/DDBJ databases">
        <title>Description of novel Gluconacetobacter.</title>
        <authorList>
            <person name="Sombolestani A."/>
        </authorList>
    </citation>
    <scope>NUCLEOTIDE SEQUENCE [LARGE SCALE GENOMIC DNA]</scope>
    <source>
        <strain evidence="15 16">LMG 27725</strain>
    </source>
</reference>
<dbReference type="GO" id="GO:0005506">
    <property type="term" value="F:iron ion binding"/>
    <property type="evidence" value="ECO:0007669"/>
    <property type="project" value="InterPro"/>
</dbReference>
<keyword evidence="4" id="KW-1003">Cell membrane</keyword>
<evidence type="ECO:0000256" key="9">
    <source>
        <dbReference type="ARBA" id="ARBA00022989"/>
    </source>
</evidence>
<evidence type="ECO:0000256" key="2">
    <source>
        <dbReference type="ARBA" id="ARBA00008622"/>
    </source>
</evidence>
<keyword evidence="3" id="KW-0813">Transport</keyword>
<evidence type="ECO:0000256" key="10">
    <source>
        <dbReference type="ARBA" id="ARBA00023004"/>
    </source>
</evidence>
<organism evidence="15 16">
    <name type="scientific">Gluconacetobacter tumulicola</name>
    <dbReference type="NCBI Taxonomy" id="1017177"/>
    <lineage>
        <taxon>Bacteria</taxon>
        <taxon>Pseudomonadati</taxon>
        <taxon>Pseudomonadota</taxon>
        <taxon>Alphaproteobacteria</taxon>
        <taxon>Acetobacterales</taxon>
        <taxon>Acetobacteraceae</taxon>
        <taxon>Gluconacetobacter</taxon>
    </lineage>
</organism>
<evidence type="ECO:0000256" key="1">
    <source>
        <dbReference type="ARBA" id="ARBA00004651"/>
    </source>
</evidence>
<dbReference type="InterPro" id="IPR016174">
    <property type="entry name" value="Di-haem_cyt_TM"/>
</dbReference>
<dbReference type="PANTHER" id="PTHR30485:SF0">
    <property type="entry name" value="NI_FE-HYDROGENASE 1 B-TYPE CYTOCHROME SUBUNIT-RELATED"/>
    <property type="match status" value="1"/>
</dbReference>
<evidence type="ECO:0000313" key="16">
    <source>
        <dbReference type="Proteomes" id="UP000525623"/>
    </source>
</evidence>
<comment type="similarity">
    <text evidence="2">Belongs to the HupC/HyaC/HydC family.</text>
</comment>
<evidence type="ECO:0000256" key="7">
    <source>
        <dbReference type="ARBA" id="ARBA00022723"/>
    </source>
</evidence>
<evidence type="ECO:0000256" key="4">
    <source>
        <dbReference type="ARBA" id="ARBA00022475"/>
    </source>
</evidence>
<dbReference type="SUPFAM" id="SSF81342">
    <property type="entry name" value="Transmembrane di-heme cytochromes"/>
    <property type="match status" value="1"/>
</dbReference>
<comment type="caution">
    <text evidence="15">The sequence shown here is derived from an EMBL/GenBank/DDBJ whole genome shotgun (WGS) entry which is preliminary data.</text>
</comment>
<dbReference type="FunFam" id="1.20.950.20:FF:000003">
    <property type="entry name" value="Ni/Fe-hydrogenase 1 b-type cytochrome subunit"/>
    <property type="match status" value="1"/>
</dbReference>
<name>A0A7W4P7W5_9PROT</name>
<dbReference type="GO" id="GO:0005886">
    <property type="term" value="C:plasma membrane"/>
    <property type="evidence" value="ECO:0007669"/>
    <property type="project" value="UniProtKB-SubCell"/>
</dbReference>
<evidence type="ECO:0000256" key="11">
    <source>
        <dbReference type="ARBA" id="ARBA00023136"/>
    </source>
</evidence>
<dbReference type="GO" id="GO:0022904">
    <property type="term" value="P:respiratory electron transport chain"/>
    <property type="evidence" value="ECO:0007669"/>
    <property type="project" value="InterPro"/>
</dbReference>
<comment type="subcellular location">
    <subcellularLocation>
        <location evidence="1">Cell membrane</location>
        <topology evidence="1">Multi-pass membrane protein</topology>
    </subcellularLocation>
</comment>
<keyword evidence="16" id="KW-1185">Reference proteome</keyword>
<feature type="domain" description="Cytochrome b561 bacterial/Ni-hydrogenase" evidence="14">
    <location>
        <begin position="37"/>
        <end position="243"/>
    </location>
</feature>
<dbReference type="Gene3D" id="1.20.950.20">
    <property type="entry name" value="Transmembrane di-heme cytochromes, Chain C"/>
    <property type="match status" value="1"/>
</dbReference>
<evidence type="ECO:0000256" key="8">
    <source>
        <dbReference type="ARBA" id="ARBA00022982"/>
    </source>
</evidence>
<dbReference type="Pfam" id="PF01292">
    <property type="entry name" value="Ni_hydr_CYTB"/>
    <property type="match status" value="1"/>
</dbReference>
<keyword evidence="6 13" id="KW-0812">Transmembrane</keyword>
<dbReference type="AlphaFoldDB" id="A0A7W4P7W5"/>
<keyword evidence="7" id="KW-0479">Metal-binding</keyword>
<dbReference type="RefSeq" id="WP_182965082.1">
    <property type="nucleotide sequence ID" value="NZ_BAABGC010000066.1"/>
</dbReference>
<dbReference type="InterPro" id="IPR011577">
    <property type="entry name" value="Cyt_b561_bac/Ni-Hgenase"/>
</dbReference>
<protein>
    <recommendedName>
        <fullName evidence="12">Probable Ni/Fe-hydrogenase B-type cytochrome subunit</fullName>
    </recommendedName>
</protein>
<evidence type="ECO:0000313" key="15">
    <source>
        <dbReference type="EMBL" id="MBB2178768.1"/>
    </source>
</evidence>
<dbReference type="EMBL" id="JABEQL010000006">
    <property type="protein sequence ID" value="MBB2178768.1"/>
    <property type="molecule type" value="Genomic_DNA"/>
</dbReference>
<dbReference type="InterPro" id="IPR000516">
    <property type="entry name" value="Ni-dep_Hydgase_cyt-B"/>
</dbReference>
<keyword evidence="8" id="KW-0249">Electron transport</keyword>
<gene>
    <name evidence="15" type="primary">cybH</name>
    <name evidence="15" type="ORF">HLH29_06185</name>
</gene>
<dbReference type="PRINTS" id="PR00161">
    <property type="entry name" value="NIHGNASECYTB"/>
</dbReference>
<evidence type="ECO:0000259" key="14">
    <source>
        <dbReference type="Pfam" id="PF01292"/>
    </source>
</evidence>